<sequence>MNTTTTLDEITAENDNNPGEQLANIRQQKGYTVEYVANKLHLRARIIELIENNEFHLLPEPVFVKGYLRAYAKLLGTSPEPYLAIFNEQFVVEKKSDRALLWQQSKRESHKAEHIIRWFTILFALGVIVAVGVWWQKNRDMQQVFTTKKAPVDLSLNQTPASIETKELKLTDISKMQSLLNPKPEMSPLEKVGD</sequence>
<dbReference type="InterPro" id="IPR010982">
    <property type="entry name" value="Lambda_DNA-bd_dom_sf"/>
</dbReference>
<keyword evidence="1" id="KW-0472">Membrane</keyword>
<dbReference type="STRING" id="1122170.GCA_000701265_01063"/>
<organism evidence="2 3">
    <name type="scientific">Legionella wadsworthii</name>
    <dbReference type="NCBI Taxonomy" id="28088"/>
    <lineage>
        <taxon>Bacteria</taxon>
        <taxon>Pseudomonadati</taxon>
        <taxon>Pseudomonadota</taxon>
        <taxon>Gammaproteobacteria</taxon>
        <taxon>Legionellales</taxon>
        <taxon>Legionellaceae</taxon>
        <taxon>Legionella</taxon>
    </lineage>
</organism>
<protein>
    <submittedName>
        <fullName evidence="2">DNA-binding protein</fullName>
    </submittedName>
</protein>
<reference evidence="2 3" key="1">
    <citation type="submission" date="2018-06" db="EMBL/GenBank/DDBJ databases">
        <authorList>
            <consortium name="Pathogen Informatics"/>
            <person name="Doyle S."/>
        </authorList>
    </citation>
    <scope>NUCLEOTIDE SEQUENCE [LARGE SCALE GENOMIC DNA]</scope>
    <source>
        <strain evidence="2 3">NCTC11532</strain>
    </source>
</reference>
<dbReference type="AlphaFoldDB" id="A0A378LTR3"/>
<evidence type="ECO:0000313" key="3">
    <source>
        <dbReference type="Proteomes" id="UP000255297"/>
    </source>
</evidence>
<dbReference type="Pfam" id="PF13413">
    <property type="entry name" value="HTH_25"/>
    <property type="match status" value="1"/>
</dbReference>
<name>A0A378LTR3_9GAMM</name>
<feature type="transmembrane region" description="Helical" evidence="1">
    <location>
        <begin position="115"/>
        <end position="135"/>
    </location>
</feature>
<dbReference type="PANTHER" id="PTHR34475">
    <property type="match status" value="1"/>
</dbReference>
<dbReference type="Gene3D" id="1.10.260.40">
    <property type="entry name" value="lambda repressor-like DNA-binding domains"/>
    <property type="match status" value="1"/>
</dbReference>
<proteinExistence type="predicted"/>
<gene>
    <name evidence="2" type="primary">rodZ</name>
    <name evidence="2" type="ORF">NCTC11532_01423</name>
</gene>
<keyword evidence="3" id="KW-1185">Reference proteome</keyword>
<dbReference type="EMBL" id="UGPB01000001">
    <property type="protein sequence ID" value="STY29238.1"/>
    <property type="molecule type" value="Genomic_DNA"/>
</dbReference>
<dbReference type="SUPFAM" id="SSF47413">
    <property type="entry name" value="lambda repressor-like DNA-binding domains"/>
    <property type="match status" value="1"/>
</dbReference>
<dbReference type="PANTHER" id="PTHR34475:SF1">
    <property type="entry name" value="CYTOSKELETON PROTEIN RODZ"/>
    <property type="match status" value="1"/>
</dbReference>
<dbReference type="GO" id="GO:0003677">
    <property type="term" value="F:DNA binding"/>
    <property type="evidence" value="ECO:0007669"/>
    <property type="project" value="UniProtKB-KW"/>
</dbReference>
<dbReference type="OrthoDB" id="9790252at2"/>
<evidence type="ECO:0000256" key="1">
    <source>
        <dbReference type="SAM" id="Phobius"/>
    </source>
</evidence>
<keyword evidence="1" id="KW-0812">Transmembrane</keyword>
<keyword evidence="2" id="KW-0238">DNA-binding</keyword>
<keyword evidence="1" id="KW-1133">Transmembrane helix</keyword>
<dbReference type="InterPro" id="IPR050400">
    <property type="entry name" value="Bact_Cytoskel_RodZ"/>
</dbReference>
<accession>A0A378LTR3</accession>
<dbReference type="RefSeq" id="WP_031565871.1">
    <property type="nucleotide sequence ID" value="NZ_CAAAIS010000003.1"/>
</dbReference>
<evidence type="ECO:0000313" key="2">
    <source>
        <dbReference type="EMBL" id="STY29238.1"/>
    </source>
</evidence>
<dbReference type="Proteomes" id="UP000255297">
    <property type="component" value="Unassembled WGS sequence"/>
</dbReference>